<dbReference type="GO" id="GO:0005886">
    <property type="term" value="C:plasma membrane"/>
    <property type="evidence" value="ECO:0007669"/>
    <property type="project" value="TreeGrafter"/>
</dbReference>
<dbReference type="InterPro" id="IPR034660">
    <property type="entry name" value="DinB/YfiT-like"/>
</dbReference>
<dbReference type="InterPro" id="IPR024344">
    <property type="entry name" value="MDMPI_metal-binding"/>
</dbReference>
<dbReference type="EMBL" id="JACHDO010000001">
    <property type="protein sequence ID" value="MBB5489423.1"/>
    <property type="molecule type" value="Genomic_DNA"/>
</dbReference>
<sequence>MDTPRYLTVLRESGTLLADAAEDRPHAHVPTCPEWNVADLVWHVGEVHHFWRSIASGEIKDPDDGYVSPERPKDEDLLPWYREGLAETLTVLTELDPEEPRWTWAPQKDVAFIQRRMAHETAVHAWDVLNAIGSRAPLPADVAADGVDEFLSFFLGLAEMLGLPREPVGPVGTVLLSATDTGQVWSVDHTGQHWRVSRSQTRAGTAVGGTASDLLLALWRRTGSEGLSITGDEEAFARFLRAAETE</sequence>
<dbReference type="SUPFAM" id="SSF109854">
    <property type="entry name" value="DinB/YfiT-like putative metalloenzymes"/>
    <property type="match status" value="1"/>
</dbReference>
<dbReference type="GO" id="GO:0046872">
    <property type="term" value="F:metal ion binding"/>
    <property type="evidence" value="ECO:0007669"/>
    <property type="project" value="InterPro"/>
</dbReference>
<feature type="domain" description="MDMPI C-terminal" evidence="1">
    <location>
        <begin position="141"/>
        <end position="238"/>
    </location>
</feature>
<name>A0A840W2C0_9ACTN</name>
<feature type="domain" description="Mycothiol-dependent maleylpyruvate isomerase metal-binding" evidence="2">
    <location>
        <begin position="11"/>
        <end position="128"/>
    </location>
</feature>
<dbReference type="InterPro" id="IPR010872">
    <property type="entry name" value="MDMPI_C-term_domain"/>
</dbReference>
<evidence type="ECO:0000259" key="1">
    <source>
        <dbReference type="Pfam" id="PF07398"/>
    </source>
</evidence>
<dbReference type="RefSeq" id="WP_184361514.1">
    <property type="nucleotide sequence ID" value="NZ_BAAAKM010000010.1"/>
</dbReference>
<organism evidence="3 4">
    <name type="scientific">Nocardiopsis metallicus</name>
    <dbReference type="NCBI Taxonomy" id="179819"/>
    <lineage>
        <taxon>Bacteria</taxon>
        <taxon>Bacillati</taxon>
        <taxon>Actinomycetota</taxon>
        <taxon>Actinomycetes</taxon>
        <taxon>Streptosporangiales</taxon>
        <taxon>Nocardiopsidaceae</taxon>
        <taxon>Nocardiopsis</taxon>
    </lineage>
</organism>
<dbReference type="Pfam" id="PF11716">
    <property type="entry name" value="MDMPI_N"/>
    <property type="match status" value="1"/>
</dbReference>
<reference evidence="3 4" key="1">
    <citation type="submission" date="2020-08" db="EMBL/GenBank/DDBJ databases">
        <title>Sequencing the genomes of 1000 actinobacteria strains.</title>
        <authorList>
            <person name="Klenk H.-P."/>
        </authorList>
    </citation>
    <scope>NUCLEOTIDE SEQUENCE [LARGE SCALE GENOMIC DNA]</scope>
    <source>
        <strain evidence="3 4">DSM 44598</strain>
    </source>
</reference>
<dbReference type="InterPro" id="IPR017517">
    <property type="entry name" value="Maleyloyr_isom"/>
</dbReference>
<proteinExistence type="predicted"/>
<accession>A0A840W2C0</accession>
<keyword evidence="4" id="KW-1185">Reference proteome</keyword>
<evidence type="ECO:0000313" key="3">
    <source>
        <dbReference type="EMBL" id="MBB5489423.1"/>
    </source>
</evidence>
<dbReference type="PANTHER" id="PTHR40758">
    <property type="entry name" value="CONSERVED PROTEIN"/>
    <property type="match status" value="1"/>
</dbReference>
<dbReference type="Proteomes" id="UP000579647">
    <property type="component" value="Unassembled WGS sequence"/>
</dbReference>
<dbReference type="Pfam" id="PF07398">
    <property type="entry name" value="MDMPI_C"/>
    <property type="match status" value="1"/>
</dbReference>
<protein>
    <submittedName>
        <fullName evidence="3">Uncharacterized protein (TIGR03083 family)</fullName>
    </submittedName>
</protein>
<evidence type="ECO:0000259" key="2">
    <source>
        <dbReference type="Pfam" id="PF11716"/>
    </source>
</evidence>
<comment type="caution">
    <text evidence="3">The sequence shown here is derived from an EMBL/GenBank/DDBJ whole genome shotgun (WGS) entry which is preliminary data.</text>
</comment>
<gene>
    <name evidence="3" type="ORF">HNR07_000560</name>
</gene>
<dbReference type="PANTHER" id="PTHR40758:SF1">
    <property type="entry name" value="CONSERVED PROTEIN"/>
    <property type="match status" value="1"/>
</dbReference>
<dbReference type="NCBIfam" id="TIGR03083">
    <property type="entry name" value="maleylpyruvate isomerase family mycothiol-dependent enzyme"/>
    <property type="match status" value="1"/>
</dbReference>
<dbReference type="AlphaFoldDB" id="A0A840W2C0"/>
<evidence type="ECO:0000313" key="4">
    <source>
        <dbReference type="Proteomes" id="UP000579647"/>
    </source>
</evidence>